<keyword evidence="8" id="KW-1185">Reference proteome</keyword>
<dbReference type="Pfam" id="PF03631">
    <property type="entry name" value="Virul_fac_BrkB"/>
    <property type="match status" value="1"/>
</dbReference>
<dbReference type="PIRSF" id="PIRSF035875">
    <property type="entry name" value="RNase_BN"/>
    <property type="match status" value="1"/>
</dbReference>
<keyword evidence="5 6" id="KW-0472">Membrane</keyword>
<reference evidence="7 8" key="1">
    <citation type="submission" date="2020-08" db="EMBL/GenBank/DDBJ databases">
        <title>Genomic Encyclopedia of Type Strains, Phase IV (KMG-IV): sequencing the most valuable type-strain genomes for metagenomic binning, comparative biology and taxonomic classification.</title>
        <authorList>
            <person name="Goeker M."/>
        </authorList>
    </citation>
    <scope>NUCLEOTIDE SEQUENCE [LARGE SCALE GENOMIC DNA]</scope>
    <source>
        <strain evidence="7 8">DSM 26736</strain>
    </source>
</reference>
<proteinExistence type="predicted"/>
<protein>
    <submittedName>
        <fullName evidence="7">Membrane protein</fullName>
    </submittedName>
</protein>
<gene>
    <name evidence="7" type="ORF">FHT02_003050</name>
</gene>
<dbReference type="PANTHER" id="PTHR30213">
    <property type="entry name" value="INNER MEMBRANE PROTEIN YHJD"/>
    <property type="match status" value="1"/>
</dbReference>
<name>A0A840YKR8_9SPHN</name>
<evidence type="ECO:0000256" key="1">
    <source>
        <dbReference type="ARBA" id="ARBA00004651"/>
    </source>
</evidence>
<evidence type="ECO:0000256" key="2">
    <source>
        <dbReference type="ARBA" id="ARBA00022475"/>
    </source>
</evidence>
<feature type="transmembrane region" description="Helical" evidence="6">
    <location>
        <begin position="191"/>
        <end position="209"/>
    </location>
</feature>
<dbReference type="Proteomes" id="UP000527143">
    <property type="component" value="Unassembled WGS sequence"/>
</dbReference>
<accession>A0A840YKR8</accession>
<feature type="transmembrane region" description="Helical" evidence="6">
    <location>
        <begin position="37"/>
        <end position="63"/>
    </location>
</feature>
<comment type="subcellular location">
    <subcellularLocation>
        <location evidence="1">Cell membrane</location>
        <topology evidence="1">Multi-pass membrane protein</topology>
    </subcellularLocation>
</comment>
<dbReference type="InterPro" id="IPR017039">
    <property type="entry name" value="Virul_fac_BrkB"/>
</dbReference>
<feature type="transmembrane region" description="Helical" evidence="6">
    <location>
        <begin position="144"/>
        <end position="171"/>
    </location>
</feature>
<dbReference type="EMBL" id="JACIJF010000010">
    <property type="protein sequence ID" value="MBB5711798.1"/>
    <property type="molecule type" value="Genomic_DNA"/>
</dbReference>
<feature type="transmembrane region" description="Helical" evidence="6">
    <location>
        <begin position="105"/>
        <end position="123"/>
    </location>
</feature>
<dbReference type="RefSeq" id="WP_184089262.1">
    <property type="nucleotide sequence ID" value="NZ_JACIJF010000010.1"/>
</dbReference>
<keyword evidence="4 6" id="KW-1133">Transmembrane helix</keyword>
<sequence>MTRAPQGPERATPWRIGWREWGRIYARAADGAMRDDYGIVASSIAFASFLSILPLLGLVAVAYSMLVPSQVVASNIATLVDVLPESAQNLVQSWLTNSLARHRPGGVAFLVSAVVTLFGARRAGRSLLHGMNIASGVEQGRGPLYNQLVAIAVVLAGAGLLLSALVSISALALIQNLVPKNLPGATEAFNLLLWGSLTLGPVVALVLTYRYAAARAPVPWLWVLPGTVSAVLLWLGATLAFRFYVGRIVSYGNTYGSLSAVVVLQLWLMLSAYIMLFGAKVNAEALRITRTPGGRVGEHEVKR</sequence>
<dbReference type="AlphaFoldDB" id="A0A840YKR8"/>
<feature type="transmembrane region" description="Helical" evidence="6">
    <location>
        <begin position="257"/>
        <end position="277"/>
    </location>
</feature>
<keyword evidence="3 6" id="KW-0812">Transmembrane</keyword>
<evidence type="ECO:0000256" key="6">
    <source>
        <dbReference type="SAM" id="Phobius"/>
    </source>
</evidence>
<dbReference type="PANTHER" id="PTHR30213:SF0">
    <property type="entry name" value="UPF0761 MEMBRANE PROTEIN YIHY"/>
    <property type="match status" value="1"/>
</dbReference>
<evidence type="ECO:0000313" key="7">
    <source>
        <dbReference type="EMBL" id="MBB5711798.1"/>
    </source>
</evidence>
<evidence type="ECO:0000256" key="3">
    <source>
        <dbReference type="ARBA" id="ARBA00022692"/>
    </source>
</evidence>
<organism evidence="7 8">
    <name type="scientific">Sphingomonas xinjiangensis</name>
    <dbReference type="NCBI Taxonomy" id="643568"/>
    <lineage>
        <taxon>Bacteria</taxon>
        <taxon>Pseudomonadati</taxon>
        <taxon>Pseudomonadota</taxon>
        <taxon>Alphaproteobacteria</taxon>
        <taxon>Sphingomonadales</taxon>
        <taxon>Sphingomonadaceae</taxon>
        <taxon>Sphingomonas</taxon>
    </lineage>
</organism>
<evidence type="ECO:0000256" key="5">
    <source>
        <dbReference type="ARBA" id="ARBA00023136"/>
    </source>
</evidence>
<feature type="transmembrane region" description="Helical" evidence="6">
    <location>
        <begin position="221"/>
        <end position="245"/>
    </location>
</feature>
<evidence type="ECO:0000313" key="8">
    <source>
        <dbReference type="Proteomes" id="UP000527143"/>
    </source>
</evidence>
<dbReference type="GO" id="GO:0005886">
    <property type="term" value="C:plasma membrane"/>
    <property type="evidence" value="ECO:0007669"/>
    <property type="project" value="UniProtKB-SubCell"/>
</dbReference>
<evidence type="ECO:0000256" key="4">
    <source>
        <dbReference type="ARBA" id="ARBA00022989"/>
    </source>
</evidence>
<keyword evidence="2" id="KW-1003">Cell membrane</keyword>
<comment type="caution">
    <text evidence="7">The sequence shown here is derived from an EMBL/GenBank/DDBJ whole genome shotgun (WGS) entry which is preliminary data.</text>
</comment>